<evidence type="ECO:0000256" key="3">
    <source>
        <dbReference type="ARBA" id="ARBA00022475"/>
    </source>
</evidence>
<evidence type="ECO:0000256" key="7">
    <source>
        <dbReference type="RuleBase" id="RU363032"/>
    </source>
</evidence>
<dbReference type="SUPFAM" id="SSF161098">
    <property type="entry name" value="MetI-like"/>
    <property type="match status" value="1"/>
</dbReference>
<dbReference type="PANTHER" id="PTHR43227">
    <property type="entry name" value="BLL4140 PROTEIN"/>
    <property type="match status" value="1"/>
</dbReference>
<keyword evidence="5 7" id="KW-1133">Transmembrane helix</keyword>
<evidence type="ECO:0000313" key="10">
    <source>
        <dbReference type="Proteomes" id="UP000242592"/>
    </source>
</evidence>
<reference evidence="10" key="1">
    <citation type="submission" date="2016-11" db="EMBL/GenBank/DDBJ databases">
        <authorList>
            <person name="Varghese N."/>
            <person name="Submissions S."/>
        </authorList>
    </citation>
    <scope>NUCLEOTIDE SEQUENCE [LARGE SCALE GENOMIC DNA]</scope>
    <source>
        <strain evidence="10">DSM 15807</strain>
    </source>
</reference>
<keyword evidence="10" id="KW-1185">Reference proteome</keyword>
<accession>A0A1M5TPT9</accession>
<dbReference type="Gene3D" id="1.10.3720.10">
    <property type="entry name" value="MetI-like"/>
    <property type="match status" value="1"/>
</dbReference>
<keyword evidence="4 7" id="KW-0812">Transmembrane</keyword>
<dbReference type="GO" id="GO:0055085">
    <property type="term" value="P:transmembrane transport"/>
    <property type="evidence" value="ECO:0007669"/>
    <property type="project" value="InterPro"/>
</dbReference>
<protein>
    <submittedName>
        <fullName evidence="9">Carbohydrate ABC transporter membrane protein 1, CUT1 family (TC 3.A.1.1.-)</fullName>
    </submittedName>
</protein>
<dbReference type="GO" id="GO:0005886">
    <property type="term" value="C:plasma membrane"/>
    <property type="evidence" value="ECO:0007669"/>
    <property type="project" value="UniProtKB-SubCell"/>
</dbReference>
<dbReference type="InterPro" id="IPR050809">
    <property type="entry name" value="UgpAE/MalFG_permease"/>
</dbReference>
<feature type="transmembrane region" description="Helical" evidence="7">
    <location>
        <begin position="76"/>
        <end position="96"/>
    </location>
</feature>
<dbReference type="Pfam" id="PF00528">
    <property type="entry name" value="BPD_transp_1"/>
    <property type="match status" value="1"/>
</dbReference>
<gene>
    <name evidence="9" type="ORF">SAMN02745199_1428</name>
</gene>
<feature type="transmembrane region" description="Helical" evidence="7">
    <location>
        <begin position="154"/>
        <end position="177"/>
    </location>
</feature>
<evidence type="ECO:0000256" key="1">
    <source>
        <dbReference type="ARBA" id="ARBA00004651"/>
    </source>
</evidence>
<proteinExistence type="inferred from homology"/>
<dbReference type="RefSeq" id="WP_073073572.1">
    <property type="nucleotide sequence ID" value="NZ_FQXN01000005.1"/>
</dbReference>
<feature type="transmembrane region" description="Helical" evidence="7">
    <location>
        <begin position="20"/>
        <end position="40"/>
    </location>
</feature>
<dbReference type="PROSITE" id="PS50928">
    <property type="entry name" value="ABC_TM1"/>
    <property type="match status" value="1"/>
</dbReference>
<feature type="domain" description="ABC transmembrane type-1" evidence="8">
    <location>
        <begin position="70"/>
        <end position="281"/>
    </location>
</feature>
<dbReference type="InterPro" id="IPR035906">
    <property type="entry name" value="MetI-like_sf"/>
</dbReference>
<feature type="transmembrane region" description="Helical" evidence="7">
    <location>
        <begin position="103"/>
        <end position="123"/>
    </location>
</feature>
<evidence type="ECO:0000256" key="6">
    <source>
        <dbReference type="ARBA" id="ARBA00023136"/>
    </source>
</evidence>
<name>A0A1M5TPT9_9BACT</name>
<dbReference type="AlphaFoldDB" id="A0A1M5TPT9"/>
<dbReference type="Proteomes" id="UP000242592">
    <property type="component" value="Unassembled WGS sequence"/>
</dbReference>
<evidence type="ECO:0000256" key="4">
    <source>
        <dbReference type="ARBA" id="ARBA00022692"/>
    </source>
</evidence>
<dbReference type="EMBL" id="FQXN01000005">
    <property type="protein sequence ID" value="SHH52413.1"/>
    <property type="molecule type" value="Genomic_DNA"/>
</dbReference>
<dbReference type="PANTHER" id="PTHR43227:SF11">
    <property type="entry name" value="BLL4140 PROTEIN"/>
    <property type="match status" value="1"/>
</dbReference>
<comment type="subcellular location">
    <subcellularLocation>
        <location evidence="1 7">Cell membrane</location>
        <topology evidence="1 7">Multi-pass membrane protein</topology>
    </subcellularLocation>
</comment>
<sequence>MTSKIRRRENYLGWSFSSIYLIYTALFWGYPFVWLVILSFSKWNFFGTPRPVGFRNFIRLFSDPIFWRIFLNTVNFMVYFIPMVVVLSLLFALALYRVSLFRTFFALSFLVANVSSGVAYSILFSNLFSESGPINSFLYKSFGFTIPWFSDPQFALLSIAIMVTWKFVGYYGLILFAGLNAIPKSLYEAAELDGANNWEKFWKITFPLLNPALTTVLVFAVNLTFGIFTEPYMITGGGPMRRTLTFMMHIYTTAFQRMNPSYAASLAVITGLLSYGCVLLVRFLVEREVSLV</sequence>
<comment type="similarity">
    <text evidence="7">Belongs to the binding-protein-dependent transport system permease family.</text>
</comment>
<dbReference type="OrthoDB" id="5174895at2"/>
<keyword evidence="6 7" id="KW-0472">Membrane</keyword>
<feature type="transmembrane region" description="Helical" evidence="7">
    <location>
        <begin position="262"/>
        <end position="285"/>
    </location>
</feature>
<keyword evidence="3" id="KW-1003">Cell membrane</keyword>
<keyword evidence="2 7" id="KW-0813">Transport</keyword>
<dbReference type="STRING" id="1123380.SAMN02745199_1428"/>
<evidence type="ECO:0000259" key="8">
    <source>
        <dbReference type="PROSITE" id="PS50928"/>
    </source>
</evidence>
<dbReference type="InterPro" id="IPR000515">
    <property type="entry name" value="MetI-like"/>
</dbReference>
<evidence type="ECO:0000256" key="2">
    <source>
        <dbReference type="ARBA" id="ARBA00022448"/>
    </source>
</evidence>
<feature type="transmembrane region" description="Helical" evidence="7">
    <location>
        <begin position="208"/>
        <end position="228"/>
    </location>
</feature>
<evidence type="ECO:0000256" key="5">
    <source>
        <dbReference type="ARBA" id="ARBA00022989"/>
    </source>
</evidence>
<dbReference type="CDD" id="cd06261">
    <property type="entry name" value="TM_PBP2"/>
    <property type="match status" value="1"/>
</dbReference>
<organism evidence="9 10">
    <name type="scientific">Thermosipho atlanticus DSM 15807</name>
    <dbReference type="NCBI Taxonomy" id="1123380"/>
    <lineage>
        <taxon>Bacteria</taxon>
        <taxon>Thermotogati</taxon>
        <taxon>Thermotogota</taxon>
        <taxon>Thermotogae</taxon>
        <taxon>Thermotogales</taxon>
        <taxon>Fervidobacteriaceae</taxon>
        <taxon>Thermosipho</taxon>
    </lineage>
</organism>
<evidence type="ECO:0000313" key="9">
    <source>
        <dbReference type="EMBL" id="SHH52413.1"/>
    </source>
</evidence>